<keyword evidence="7" id="KW-1185">Reference proteome</keyword>
<keyword evidence="2 4" id="KW-0863">Zinc-finger</keyword>
<accession>A0A9Q0C3H9</accession>
<dbReference type="Proteomes" id="UP001151287">
    <property type="component" value="Unassembled WGS sequence"/>
</dbReference>
<feature type="domain" description="HIT-type" evidence="5">
    <location>
        <begin position="5"/>
        <end position="38"/>
    </location>
</feature>
<dbReference type="GO" id="GO:0005634">
    <property type="term" value="C:nucleus"/>
    <property type="evidence" value="ECO:0007669"/>
    <property type="project" value="TreeGrafter"/>
</dbReference>
<dbReference type="EMBL" id="JAMQYH010000005">
    <property type="protein sequence ID" value="KAJ1686597.1"/>
    <property type="molecule type" value="Genomic_DNA"/>
</dbReference>
<dbReference type="PROSITE" id="PS51083">
    <property type="entry name" value="ZF_HIT"/>
    <property type="match status" value="1"/>
</dbReference>
<dbReference type="AlphaFoldDB" id="A0A9Q0C3H9"/>
<dbReference type="GO" id="GO:0070761">
    <property type="term" value="C:pre-snoRNP complex"/>
    <property type="evidence" value="ECO:0007669"/>
    <property type="project" value="TreeGrafter"/>
</dbReference>
<reference evidence="6" key="1">
    <citation type="journal article" date="2022" name="Cell">
        <title>Repeat-based holocentromeres influence genome architecture and karyotype evolution.</title>
        <authorList>
            <person name="Hofstatter P.G."/>
            <person name="Thangavel G."/>
            <person name="Lux T."/>
            <person name="Neumann P."/>
            <person name="Vondrak T."/>
            <person name="Novak P."/>
            <person name="Zhang M."/>
            <person name="Costa L."/>
            <person name="Castellani M."/>
            <person name="Scott A."/>
            <person name="Toegelov H."/>
            <person name="Fuchs J."/>
            <person name="Mata-Sucre Y."/>
            <person name="Dias Y."/>
            <person name="Vanzela A.L.L."/>
            <person name="Huettel B."/>
            <person name="Almeida C.C.S."/>
            <person name="Simkova H."/>
            <person name="Souza G."/>
            <person name="Pedrosa-Harand A."/>
            <person name="Macas J."/>
            <person name="Mayer K.F.X."/>
            <person name="Houben A."/>
            <person name="Marques A."/>
        </authorList>
    </citation>
    <scope>NUCLEOTIDE SEQUENCE</scope>
    <source>
        <strain evidence="6">RhyBre1mFocal</strain>
    </source>
</reference>
<evidence type="ECO:0000259" key="5">
    <source>
        <dbReference type="PROSITE" id="PS51083"/>
    </source>
</evidence>
<protein>
    <recommendedName>
        <fullName evidence="5">HIT-type domain-containing protein</fullName>
    </recommendedName>
</protein>
<dbReference type="GO" id="GO:0000463">
    <property type="term" value="P:maturation of LSU-rRNA from tricistronic rRNA transcript (SSU-rRNA, 5.8S rRNA, LSU-rRNA)"/>
    <property type="evidence" value="ECO:0007669"/>
    <property type="project" value="TreeGrafter"/>
</dbReference>
<evidence type="ECO:0000313" key="6">
    <source>
        <dbReference type="EMBL" id="KAJ1686597.1"/>
    </source>
</evidence>
<dbReference type="InterPro" id="IPR051639">
    <property type="entry name" value="BCD1"/>
</dbReference>
<dbReference type="PANTHER" id="PTHR13483">
    <property type="entry name" value="BOX C_D SNORNA PROTEIN 1-RELATED"/>
    <property type="match status" value="1"/>
</dbReference>
<evidence type="ECO:0000313" key="7">
    <source>
        <dbReference type="Proteomes" id="UP001151287"/>
    </source>
</evidence>
<dbReference type="GO" id="GO:0008270">
    <property type="term" value="F:zinc ion binding"/>
    <property type="evidence" value="ECO:0007669"/>
    <property type="project" value="UniProtKB-UniRule"/>
</dbReference>
<proteinExistence type="predicted"/>
<dbReference type="PANTHER" id="PTHR13483:SF11">
    <property type="entry name" value="ZINC FINGER HIT DOMAIN-CONTAINING PROTEIN 3"/>
    <property type="match status" value="1"/>
</dbReference>
<dbReference type="CDD" id="cd23024">
    <property type="entry name" value="zf-HIT_ZNHIT2-3"/>
    <property type="match status" value="1"/>
</dbReference>
<evidence type="ECO:0000256" key="1">
    <source>
        <dbReference type="ARBA" id="ARBA00022723"/>
    </source>
</evidence>
<dbReference type="Gene3D" id="3.30.60.190">
    <property type="match status" value="1"/>
</dbReference>
<organism evidence="6 7">
    <name type="scientific">Rhynchospora breviuscula</name>
    <dbReference type="NCBI Taxonomy" id="2022672"/>
    <lineage>
        <taxon>Eukaryota</taxon>
        <taxon>Viridiplantae</taxon>
        <taxon>Streptophyta</taxon>
        <taxon>Embryophyta</taxon>
        <taxon>Tracheophyta</taxon>
        <taxon>Spermatophyta</taxon>
        <taxon>Magnoliopsida</taxon>
        <taxon>Liliopsida</taxon>
        <taxon>Poales</taxon>
        <taxon>Cyperaceae</taxon>
        <taxon>Cyperoideae</taxon>
        <taxon>Rhynchosporeae</taxon>
        <taxon>Rhynchospora</taxon>
    </lineage>
</organism>
<dbReference type="GO" id="GO:0000492">
    <property type="term" value="P:box C/D snoRNP assembly"/>
    <property type="evidence" value="ECO:0007669"/>
    <property type="project" value="TreeGrafter"/>
</dbReference>
<dbReference type="SUPFAM" id="SSF144232">
    <property type="entry name" value="HIT/MYND zinc finger-like"/>
    <property type="match status" value="1"/>
</dbReference>
<comment type="caution">
    <text evidence="6">The sequence shown here is derived from an EMBL/GenBank/DDBJ whole genome shotgun (WGS) entry which is preliminary data.</text>
</comment>
<dbReference type="OrthoDB" id="18412at2759"/>
<evidence type="ECO:0000256" key="3">
    <source>
        <dbReference type="ARBA" id="ARBA00022833"/>
    </source>
</evidence>
<keyword evidence="1" id="KW-0479">Metal-binding</keyword>
<dbReference type="GO" id="GO:0048254">
    <property type="term" value="P:snoRNA localization"/>
    <property type="evidence" value="ECO:0007669"/>
    <property type="project" value="TreeGrafter"/>
</dbReference>
<name>A0A9Q0C3H9_9POAL</name>
<dbReference type="Pfam" id="PF04438">
    <property type="entry name" value="zf-HIT"/>
    <property type="match status" value="1"/>
</dbReference>
<evidence type="ECO:0000256" key="4">
    <source>
        <dbReference type="PROSITE-ProRule" id="PRU00453"/>
    </source>
</evidence>
<evidence type="ECO:0000256" key="2">
    <source>
        <dbReference type="ARBA" id="ARBA00022771"/>
    </source>
</evidence>
<keyword evidence="3" id="KW-0862">Zinc</keyword>
<gene>
    <name evidence="6" type="ORF">LUZ63_017987</name>
</gene>
<dbReference type="InterPro" id="IPR007529">
    <property type="entry name" value="Znf_HIT"/>
</dbReference>
<sequence length="157" mass="17945">MGRNCEVCKEVQFKYKCPACLAPYCSVACFKKHKESLCQKSETPVKQATATNELTPPPTNLLEKEIKSNVEVNLHSREVVEVEEERWIVSKEQLSSLAECKELRDALKSEELKKLILMIDSSEEPEQELDKAMGGQFFHEFTEKVRMLFGFLQVLSG</sequence>